<proteinExistence type="predicted"/>
<dbReference type="Proteomes" id="UP000048289">
    <property type="component" value="Unassembled WGS sequence"/>
</dbReference>
<dbReference type="Proteomes" id="UP000049023">
    <property type="component" value="Unassembled WGS sequence"/>
</dbReference>
<sequence length="51" mass="5258">MPAIAPHLTVASIAKTVLGELRNMMPTTSPGPTPRAANTAAYRLAVALASR</sequence>
<dbReference type="EMBL" id="CSBK01000406">
    <property type="protein sequence ID" value="COX36147.1"/>
    <property type="molecule type" value="Genomic_DNA"/>
</dbReference>
<dbReference type="Proteomes" id="UP000044938">
    <property type="component" value="Unassembled WGS sequence"/>
</dbReference>
<evidence type="ECO:0000313" key="11">
    <source>
        <dbReference type="Proteomes" id="UP000044938"/>
    </source>
</evidence>
<evidence type="ECO:0000313" key="12">
    <source>
        <dbReference type="Proteomes" id="UP000045842"/>
    </source>
</evidence>
<evidence type="ECO:0000313" key="3">
    <source>
        <dbReference type="EMBL" id="CKR89228.1"/>
    </source>
</evidence>
<dbReference type="AlphaFoldDB" id="A0A0U0T8N5"/>
<dbReference type="EMBL" id="CFOE01000428">
    <property type="protein sequence ID" value="CFE41331.1"/>
    <property type="molecule type" value="Genomic_DNA"/>
</dbReference>
<dbReference type="EMBL" id="CSAD01001109">
    <property type="protein sequence ID" value="COW86245.1"/>
    <property type="molecule type" value="Genomic_DNA"/>
</dbReference>
<organism evidence="4 9">
    <name type="scientific">Mycobacterium tuberculosis</name>
    <dbReference type="NCBI Taxonomy" id="1773"/>
    <lineage>
        <taxon>Bacteria</taxon>
        <taxon>Bacillati</taxon>
        <taxon>Actinomycetota</taxon>
        <taxon>Actinomycetes</taxon>
        <taxon>Mycobacteriales</taxon>
        <taxon>Mycobacteriaceae</taxon>
        <taxon>Mycobacterium</taxon>
        <taxon>Mycobacterium tuberculosis complex</taxon>
    </lineage>
</organism>
<name>A0A0U0T8N5_MYCTX</name>
<dbReference type="Proteomes" id="UP000039021">
    <property type="component" value="Unassembled WGS sequence"/>
</dbReference>
<dbReference type="EMBL" id="CHKL01001009">
    <property type="protein sequence ID" value="COX56616.1"/>
    <property type="molecule type" value="Genomic_DNA"/>
</dbReference>
<dbReference type="EMBL" id="CFOH01001207">
    <property type="protein sequence ID" value="CFE81369.1"/>
    <property type="molecule type" value="Genomic_DNA"/>
</dbReference>
<dbReference type="EMBL" id="CSAE01000077">
    <property type="protein sequence ID" value="COV28208.1"/>
    <property type="molecule type" value="Genomic_DNA"/>
</dbReference>
<evidence type="ECO:0000313" key="2">
    <source>
        <dbReference type="EMBL" id="CFE81369.1"/>
    </source>
</evidence>
<evidence type="ECO:0000313" key="15">
    <source>
        <dbReference type="Proteomes" id="UP000048600"/>
    </source>
</evidence>
<evidence type="ECO:0000313" key="1">
    <source>
        <dbReference type="EMBL" id="CFE41331.1"/>
    </source>
</evidence>
<reference evidence="9 10" key="2">
    <citation type="submission" date="2015-03" db="EMBL/GenBank/DDBJ databases">
        <authorList>
            <consortium name="Pathogen Informatics"/>
        </authorList>
    </citation>
    <scope>NUCLEOTIDE SEQUENCE [LARGE SCALE GENOMIC DNA]</scope>
    <source>
        <strain evidence="3 16">Bir 187</strain>
        <strain evidence="5 12">G09801536</strain>
        <strain evidence="1 14">G09901357</strain>
        <strain evidence="2 13">H09601792</strain>
        <strain evidence="9">K00500041</strain>
        <strain evidence="7 11">M09401471</strain>
        <strain evidence="10">N09902308</strain>
        <strain evidence="8 15">P00601463</strain>
    </source>
</reference>
<evidence type="ECO:0000313" key="8">
    <source>
        <dbReference type="EMBL" id="COX56616.1"/>
    </source>
</evidence>
<reference evidence="6" key="1">
    <citation type="submission" date="2015-03" db="EMBL/GenBank/DDBJ databases">
        <authorList>
            <consortium name="Pathogen Informatics"/>
            <person name="Murphy D."/>
        </authorList>
    </citation>
    <scope>NUCLEOTIDE SEQUENCE</scope>
    <source>
        <strain evidence="6">N09902308</strain>
    </source>
</reference>
<dbReference type="Proteomes" id="UP000038802">
    <property type="component" value="Unassembled WGS sequence"/>
</dbReference>
<dbReference type="Proteomes" id="UP000048600">
    <property type="component" value="Unassembled WGS sequence"/>
</dbReference>
<evidence type="ECO:0000313" key="6">
    <source>
        <dbReference type="EMBL" id="COX36147.1"/>
    </source>
</evidence>
<evidence type="ECO:0000313" key="14">
    <source>
        <dbReference type="Proteomes" id="UP000048289"/>
    </source>
</evidence>
<dbReference type="Proteomes" id="UP000045842">
    <property type="component" value="Unassembled WGS sequence"/>
</dbReference>
<evidence type="ECO:0000313" key="16">
    <source>
        <dbReference type="Proteomes" id="UP000049023"/>
    </source>
</evidence>
<evidence type="ECO:0000313" key="7">
    <source>
        <dbReference type="EMBL" id="COX41246.1"/>
    </source>
</evidence>
<evidence type="ECO:0000313" key="13">
    <source>
        <dbReference type="Proteomes" id="UP000046947"/>
    </source>
</evidence>
<protein>
    <submittedName>
        <fullName evidence="4">Uncharacterized protein</fullName>
    </submittedName>
</protein>
<reference evidence="4" key="3">
    <citation type="submission" date="2015-03" db="EMBL/GenBank/DDBJ databases">
        <authorList>
            <person name="Murphy D."/>
        </authorList>
    </citation>
    <scope>NUCLEOTIDE SEQUENCE [LARGE SCALE GENOMIC DNA]</scope>
    <source>
        <strain evidence="4">K00500041</strain>
    </source>
</reference>
<evidence type="ECO:0000313" key="4">
    <source>
        <dbReference type="EMBL" id="COV28208.1"/>
    </source>
</evidence>
<accession>A0A0U0T8N5</accession>
<gene>
    <name evidence="5" type="ORF">ERS007679_04406</name>
    <name evidence="1" type="ORF">ERS007681_02884</name>
    <name evidence="2" type="ORF">ERS007688_04297</name>
    <name evidence="4" type="ORF">ERS007703_01027</name>
    <name evidence="7" type="ORF">ERS007720_04463</name>
    <name evidence="6" type="ORF">ERS007739_01158</name>
    <name evidence="8" type="ORF">ERS007741_04538</name>
    <name evidence="3" type="ORF">ERS027661_02283</name>
</gene>
<dbReference type="EMBL" id="CNFU01000466">
    <property type="protein sequence ID" value="CKR89228.1"/>
    <property type="molecule type" value="Genomic_DNA"/>
</dbReference>
<evidence type="ECO:0000313" key="5">
    <source>
        <dbReference type="EMBL" id="COW86245.1"/>
    </source>
</evidence>
<dbReference type="EMBL" id="CSAJ01000956">
    <property type="protein sequence ID" value="COX41246.1"/>
    <property type="molecule type" value="Genomic_DNA"/>
</dbReference>
<evidence type="ECO:0000313" key="9">
    <source>
        <dbReference type="Proteomes" id="UP000038802"/>
    </source>
</evidence>
<evidence type="ECO:0000313" key="10">
    <source>
        <dbReference type="Proteomes" id="UP000039021"/>
    </source>
</evidence>
<dbReference type="Proteomes" id="UP000046947">
    <property type="component" value="Unassembled WGS sequence"/>
</dbReference>